<protein>
    <recommendedName>
        <fullName evidence="2">Elongation factor G</fullName>
    </recommendedName>
    <alternativeName>
        <fullName evidence="1">Tetracycline resistance protein TetQ</fullName>
    </alternativeName>
</protein>
<dbReference type="CDD" id="cd03713">
    <property type="entry name" value="EFG_mtEFG_C"/>
    <property type="match status" value="1"/>
</dbReference>
<dbReference type="PANTHER" id="PTHR43261:SF6">
    <property type="entry name" value="ELONGATION FACTOR G-LIKE PROTEIN"/>
    <property type="match status" value="1"/>
</dbReference>
<gene>
    <name evidence="6" type="ORF">BC673_10231</name>
</gene>
<comment type="caution">
    <text evidence="6">The sequence shown here is derived from an EMBL/GenBank/DDBJ whole genome shotgun (WGS) entry which is preliminary data.</text>
</comment>
<dbReference type="InterPro" id="IPR009000">
    <property type="entry name" value="Transl_B-barrel_sf"/>
</dbReference>
<dbReference type="NCBIfam" id="TIGR00231">
    <property type="entry name" value="small_GTP"/>
    <property type="match status" value="1"/>
</dbReference>
<dbReference type="PANTHER" id="PTHR43261">
    <property type="entry name" value="TRANSLATION ELONGATION FACTOR G-RELATED"/>
    <property type="match status" value="1"/>
</dbReference>
<dbReference type="PROSITE" id="PS51722">
    <property type="entry name" value="G_TR_2"/>
    <property type="match status" value="1"/>
</dbReference>
<feature type="domain" description="Tr-type G" evidence="5">
    <location>
        <begin position="7"/>
        <end position="281"/>
    </location>
</feature>
<keyword evidence="6" id="KW-0648">Protein biosynthesis</keyword>
<dbReference type="PRINTS" id="PR00315">
    <property type="entry name" value="ELONGATNFCT"/>
</dbReference>
<evidence type="ECO:0000313" key="6">
    <source>
        <dbReference type="EMBL" id="RAS47979.1"/>
    </source>
</evidence>
<dbReference type="InterPro" id="IPR005517">
    <property type="entry name" value="Transl_elong_EFG/EF2_IV"/>
</dbReference>
<dbReference type="InterPro" id="IPR000795">
    <property type="entry name" value="T_Tr_GTP-bd_dom"/>
</dbReference>
<keyword evidence="6" id="KW-0251">Elongation factor</keyword>
<dbReference type="InterPro" id="IPR041095">
    <property type="entry name" value="EFG_II"/>
</dbReference>
<dbReference type="Proteomes" id="UP000249852">
    <property type="component" value="Unassembled WGS sequence"/>
</dbReference>
<dbReference type="CDD" id="cd01434">
    <property type="entry name" value="EFG_mtEFG1_IV"/>
    <property type="match status" value="1"/>
</dbReference>
<dbReference type="SUPFAM" id="SSF54980">
    <property type="entry name" value="EF-G C-terminal domain-like"/>
    <property type="match status" value="2"/>
</dbReference>
<sequence>MRVYKTNEIKNIALLGSAGSGKTTLAESMLFGAGIIKRRGTVEAKNTVCDYFPVEQEYGYSVFPTVFHVEWNNKKLNIIDCPGSDDFVGGAITALNVTDQAVILINGQYGPEVGTQNNFRYTEKLKKPVIFLVNQLDSDKCDFDNVMNSMREIYGPKCVQIQYPTATGANFNSIIDVLLMKKYSWKPEGGMPIIEDIPAEEMDKAMELHKALVEAAAENDETLMEKFFETETLTEDEMREGIRKGLIARSIFPVFCVCAGKDMGVRRLMEFLGNVVPFVSEMPKIHNARGEEVTPDSNGPESVYFFKTGVEPHIGEVSYFKVMSGAIKVGDDLTNADRGSKERIGQLFACAGANRIPVEQVNAGDIGCTVKLKDVKTGNTLNGKGVEQHFDFIKYPNPKYMRAIEAVNSQDTEKLMAALLKMRQEDPTWLVEQSKELRQTIVKGQGEFHLRTLKWRLENNEKLQTVFKEARIPYRETITKQAKAEYRHKKQSGGAGQFGEVHLIVEPYAEGMPDPTMYKFNGQEFKMNIKGKEEKTLPWGGKLVFINSVVGGAIDTRFMPAILKGIMDCMERGPLTGSYARDVRVVVYDGKMHPVDSNELSFTLAARHAFSDAFKIAGPKILEPIYDLEVYVPGDYMGDVMSDLQGRRAMIMGMDSEAGYQKLQAKIPLKELASYSISLSSLTGGRASFTTKFSSYELVPNELQQTLIAEHEAEVKDEDE</sequence>
<reference evidence="6 7" key="1">
    <citation type="submission" date="2018-06" db="EMBL/GenBank/DDBJ databases">
        <title>Genomic Encyclopedia of Archaeal and Bacterial Type Strains, Phase II (KMG-II): from individual species to whole genera.</title>
        <authorList>
            <person name="Goeker M."/>
        </authorList>
    </citation>
    <scope>NUCLEOTIDE SEQUENCE [LARGE SCALE GENOMIC DNA]</scope>
    <source>
        <strain evidence="6 7">DSM 18710</strain>
    </source>
</reference>
<dbReference type="InterPro" id="IPR020568">
    <property type="entry name" value="Ribosomal_Su5_D2-typ_SF"/>
</dbReference>
<dbReference type="Pfam" id="PF03764">
    <property type="entry name" value="EFG_IV"/>
    <property type="match status" value="2"/>
</dbReference>
<dbReference type="RefSeq" id="WP_040595652.1">
    <property type="nucleotide sequence ID" value="NZ_CAKAQN010000004.1"/>
</dbReference>
<keyword evidence="3" id="KW-0547">Nucleotide-binding</keyword>
<dbReference type="InterPro" id="IPR004161">
    <property type="entry name" value="EFTu-like_2"/>
</dbReference>
<dbReference type="Pfam" id="PF14492">
    <property type="entry name" value="EFG_III"/>
    <property type="match status" value="1"/>
</dbReference>
<dbReference type="Gene3D" id="3.30.230.10">
    <property type="match status" value="1"/>
</dbReference>
<dbReference type="SUPFAM" id="SSF52540">
    <property type="entry name" value="P-loop containing nucleoside triphosphate hydrolases"/>
    <property type="match status" value="1"/>
</dbReference>
<dbReference type="Gene3D" id="3.30.70.870">
    <property type="entry name" value="Elongation Factor G (Translational Gtpase), domain 3"/>
    <property type="match status" value="1"/>
</dbReference>
<evidence type="ECO:0000256" key="1">
    <source>
        <dbReference type="ARBA" id="ARBA00013902"/>
    </source>
</evidence>
<dbReference type="CDD" id="cd04170">
    <property type="entry name" value="EF-G_bact"/>
    <property type="match status" value="1"/>
</dbReference>
<accession>A0ABX9DTN1</accession>
<dbReference type="SUPFAM" id="SSF50447">
    <property type="entry name" value="Translation proteins"/>
    <property type="match status" value="1"/>
</dbReference>
<dbReference type="InterPro" id="IPR047872">
    <property type="entry name" value="EFG_IV"/>
</dbReference>
<dbReference type="InterPro" id="IPR000640">
    <property type="entry name" value="EFG_V-like"/>
</dbReference>
<dbReference type="Gene3D" id="3.30.70.240">
    <property type="match status" value="1"/>
</dbReference>
<dbReference type="SUPFAM" id="SSF54211">
    <property type="entry name" value="Ribosomal protein S5 domain 2-like"/>
    <property type="match status" value="1"/>
</dbReference>
<keyword evidence="7" id="KW-1185">Reference proteome</keyword>
<dbReference type="InterPro" id="IPR027417">
    <property type="entry name" value="P-loop_NTPase"/>
</dbReference>
<dbReference type="InterPro" id="IPR035647">
    <property type="entry name" value="EFG_III/V"/>
</dbReference>
<dbReference type="SMART" id="SM00838">
    <property type="entry name" value="EFG_C"/>
    <property type="match status" value="1"/>
</dbReference>
<dbReference type="InterPro" id="IPR014721">
    <property type="entry name" value="Ribsml_uS5_D2-typ_fold_subgr"/>
</dbReference>
<dbReference type="Gene3D" id="2.40.30.10">
    <property type="entry name" value="Translation factors"/>
    <property type="match status" value="1"/>
</dbReference>
<dbReference type="InterPro" id="IPR005225">
    <property type="entry name" value="Small_GTP-bd"/>
</dbReference>
<dbReference type="Pfam" id="PF00679">
    <property type="entry name" value="EFG_C"/>
    <property type="match status" value="1"/>
</dbReference>
<evidence type="ECO:0000259" key="5">
    <source>
        <dbReference type="PROSITE" id="PS51722"/>
    </source>
</evidence>
<dbReference type="EMBL" id="QLTQ01000002">
    <property type="protein sequence ID" value="RAS47979.1"/>
    <property type="molecule type" value="Genomic_DNA"/>
</dbReference>
<evidence type="ECO:0000256" key="3">
    <source>
        <dbReference type="ARBA" id="ARBA00022741"/>
    </source>
</evidence>
<dbReference type="Pfam" id="PF00009">
    <property type="entry name" value="GTP_EFTU"/>
    <property type="match status" value="1"/>
</dbReference>
<evidence type="ECO:0000256" key="4">
    <source>
        <dbReference type="ARBA" id="ARBA00023134"/>
    </source>
</evidence>
<keyword evidence="4" id="KW-0342">GTP-binding</keyword>
<dbReference type="NCBIfam" id="NF009381">
    <property type="entry name" value="PRK12740.1-5"/>
    <property type="match status" value="1"/>
</dbReference>
<dbReference type="InterPro" id="IPR035649">
    <property type="entry name" value="EFG_V"/>
</dbReference>
<dbReference type="Pfam" id="PF03144">
    <property type="entry name" value="GTP_EFTU_D2"/>
    <property type="match status" value="1"/>
</dbReference>
<dbReference type="GO" id="GO:0003746">
    <property type="term" value="F:translation elongation factor activity"/>
    <property type="evidence" value="ECO:0007669"/>
    <property type="project" value="UniProtKB-KW"/>
</dbReference>
<proteinExistence type="predicted"/>
<organism evidence="6 7">
    <name type="scientific">Prevotella pallens</name>
    <dbReference type="NCBI Taxonomy" id="60133"/>
    <lineage>
        <taxon>Bacteria</taxon>
        <taxon>Pseudomonadati</taxon>
        <taxon>Bacteroidota</taxon>
        <taxon>Bacteroidia</taxon>
        <taxon>Bacteroidales</taxon>
        <taxon>Prevotellaceae</taxon>
        <taxon>Prevotella</taxon>
    </lineage>
</organism>
<name>A0ABX9DTN1_9BACT</name>
<evidence type="ECO:0000256" key="2">
    <source>
        <dbReference type="ARBA" id="ARBA00017872"/>
    </source>
</evidence>
<dbReference type="Gene3D" id="3.40.50.300">
    <property type="entry name" value="P-loop containing nucleotide triphosphate hydrolases"/>
    <property type="match status" value="1"/>
</dbReference>
<evidence type="ECO:0000313" key="7">
    <source>
        <dbReference type="Proteomes" id="UP000249852"/>
    </source>
</evidence>
<dbReference type="SMART" id="SM00889">
    <property type="entry name" value="EFG_IV"/>
    <property type="match status" value="1"/>
</dbReference>